<proteinExistence type="predicted"/>
<sequence length="106" mass="12159">MEPPTPISFRFNDLPTELALIIFKHAAQPPFVQHAPYTRDLYSSALSLCRVSKIVRCAVLPELLHTVLLSTARQLLAFIWALHMQKKYIDQQHDLAFDYASCVDMM</sequence>
<protein>
    <recommendedName>
        <fullName evidence="3">F-box domain-containing protein</fullName>
    </recommendedName>
</protein>
<feature type="non-terminal residue" evidence="1">
    <location>
        <position position="106"/>
    </location>
</feature>
<organism evidence="1 2">
    <name type="scientific">Suillus plorans</name>
    <dbReference type="NCBI Taxonomy" id="116603"/>
    <lineage>
        <taxon>Eukaryota</taxon>
        <taxon>Fungi</taxon>
        <taxon>Dikarya</taxon>
        <taxon>Basidiomycota</taxon>
        <taxon>Agaricomycotina</taxon>
        <taxon>Agaricomycetes</taxon>
        <taxon>Agaricomycetidae</taxon>
        <taxon>Boletales</taxon>
        <taxon>Suillineae</taxon>
        <taxon>Suillaceae</taxon>
        <taxon>Suillus</taxon>
    </lineage>
</organism>
<dbReference type="AlphaFoldDB" id="A0A9P7DIC3"/>
<gene>
    <name evidence="1" type="ORF">HD556DRAFT_440204</name>
</gene>
<comment type="caution">
    <text evidence="1">The sequence shown here is derived from an EMBL/GenBank/DDBJ whole genome shotgun (WGS) entry which is preliminary data.</text>
</comment>
<dbReference type="Proteomes" id="UP000719766">
    <property type="component" value="Unassembled WGS sequence"/>
</dbReference>
<dbReference type="RefSeq" id="XP_041160344.1">
    <property type="nucleotide sequence ID" value="XM_041310599.1"/>
</dbReference>
<evidence type="ECO:0000313" key="1">
    <source>
        <dbReference type="EMBL" id="KAG1794116.1"/>
    </source>
</evidence>
<keyword evidence="2" id="KW-1185">Reference proteome</keyword>
<dbReference type="GeneID" id="64604363"/>
<dbReference type="OrthoDB" id="2606310at2759"/>
<evidence type="ECO:0008006" key="3">
    <source>
        <dbReference type="Google" id="ProtNLM"/>
    </source>
</evidence>
<dbReference type="EMBL" id="JABBWE010000027">
    <property type="protein sequence ID" value="KAG1794116.1"/>
    <property type="molecule type" value="Genomic_DNA"/>
</dbReference>
<evidence type="ECO:0000313" key="2">
    <source>
        <dbReference type="Proteomes" id="UP000719766"/>
    </source>
</evidence>
<reference evidence="1" key="1">
    <citation type="journal article" date="2020" name="New Phytol.">
        <title>Comparative genomics reveals dynamic genome evolution in host specialist ectomycorrhizal fungi.</title>
        <authorList>
            <person name="Lofgren L.A."/>
            <person name="Nguyen N.H."/>
            <person name="Vilgalys R."/>
            <person name="Ruytinx J."/>
            <person name="Liao H.L."/>
            <person name="Branco S."/>
            <person name="Kuo A."/>
            <person name="LaButti K."/>
            <person name="Lipzen A."/>
            <person name="Andreopoulos W."/>
            <person name="Pangilinan J."/>
            <person name="Riley R."/>
            <person name="Hundley H."/>
            <person name="Na H."/>
            <person name="Barry K."/>
            <person name="Grigoriev I.V."/>
            <person name="Stajich J.E."/>
            <person name="Kennedy P.G."/>
        </authorList>
    </citation>
    <scope>NUCLEOTIDE SEQUENCE</scope>
    <source>
        <strain evidence="1">S12</strain>
    </source>
</reference>
<accession>A0A9P7DIC3</accession>
<name>A0A9P7DIC3_9AGAM</name>